<feature type="non-terminal residue" evidence="7">
    <location>
        <position position="64"/>
    </location>
</feature>
<sequence>MAESDLSNVEEENITTLEITPLVAIALVLVIIFMVTAPLFLQPAMKIILPKAITGEAEERENVT</sequence>
<keyword evidence="3 6" id="KW-0812">Transmembrane</keyword>
<evidence type="ECO:0000256" key="5">
    <source>
        <dbReference type="ARBA" id="ARBA00023136"/>
    </source>
</evidence>
<protein>
    <submittedName>
        <fullName evidence="7">Uncharacterized protein</fullName>
    </submittedName>
</protein>
<gene>
    <name evidence="7" type="ORF">S06H3_62482</name>
</gene>
<comment type="subcellular location">
    <subcellularLocation>
        <location evidence="1">Cell membrane</location>
        <topology evidence="1">Single-pass membrane protein</topology>
    </subcellularLocation>
</comment>
<evidence type="ECO:0000256" key="4">
    <source>
        <dbReference type="ARBA" id="ARBA00022989"/>
    </source>
</evidence>
<organism evidence="7">
    <name type="scientific">marine sediment metagenome</name>
    <dbReference type="NCBI Taxonomy" id="412755"/>
    <lineage>
        <taxon>unclassified sequences</taxon>
        <taxon>metagenomes</taxon>
        <taxon>ecological metagenomes</taxon>
    </lineage>
</organism>
<evidence type="ECO:0000256" key="3">
    <source>
        <dbReference type="ARBA" id="ARBA00022692"/>
    </source>
</evidence>
<keyword evidence="2" id="KW-1003">Cell membrane</keyword>
<evidence type="ECO:0000256" key="6">
    <source>
        <dbReference type="SAM" id="Phobius"/>
    </source>
</evidence>
<dbReference type="InterPro" id="IPR003400">
    <property type="entry name" value="ExbD"/>
</dbReference>
<dbReference type="GO" id="GO:0005886">
    <property type="term" value="C:plasma membrane"/>
    <property type="evidence" value="ECO:0007669"/>
    <property type="project" value="UniProtKB-SubCell"/>
</dbReference>
<evidence type="ECO:0000313" key="7">
    <source>
        <dbReference type="EMBL" id="GAI48678.1"/>
    </source>
</evidence>
<accession>X1NYJ7</accession>
<comment type="caution">
    <text evidence="7">The sequence shown here is derived from an EMBL/GenBank/DDBJ whole genome shotgun (WGS) entry which is preliminary data.</text>
</comment>
<evidence type="ECO:0000256" key="1">
    <source>
        <dbReference type="ARBA" id="ARBA00004162"/>
    </source>
</evidence>
<feature type="transmembrane region" description="Helical" evidence="6">
    <location>
        <begin position="20"/>
        <end position="41"/>
    </location>
</feature>
<dbReference type="AlphaFoldDB" id="X1NYJ7"/>
<evidence type="ECO:0000256" key="2">
    <source>
        <dbReference type="ARBA" id="ARBA00022475"/>
    </source>
</evidence>
<dbReference type="EMBL" id="BARV01041213">
    <property type="protein sequence ID" value="GAI48678.1"/>
    <property type="molecule type" value="Genomic_DNA"/>
</dbReference>
<keyword evidence="5 6" id="KW-0472">Membrane</keyword>
<reference evidence="7" key="1">
    <citation type="journal article" date="2014" name="Front. Microbiol.">
        <title>High frequency of phylogenetically diverse reductive dehalogenase-homologous genes in deep subseafloor sedimentary metagenomes.</title>
        <authorList>
            <person name="Kawai M."/>
            <person name="Futagami T."/>
            <person name="Toyoda A."/>
            <person name="Takaki Y."/>
            <person name="Nishi S."/>
            <person name="Hori S."/>
            <person name="Arai W."/>
            <person name="Tsubouchi T."/>
            <person name="Morono Y."/>
            <person name="Uchiyama I."/>
            <person name="Ito T."/>
            <person name="Fujiyama A."/>
            <person name="Inagaki F."/>
            <person name="Takami H."/>
        </authorList>
    </citation>
    <scope>NUCLEOTIDE SEQUENCE</scope>
    <source>
        <strain evidence="7">Expedition CK06-06</strain>
    </source>
</reference>
<name>X1NYJ7_9ZZZZ</name>
<proteinExistence type="predicted"/>
<keyword evidence="4 6" id="KW-1133">Transmembrane helix</keyword>
<dbReference type="Pfam" id="PF02472">
    <property type="entry name" value="ExbD"/>
    <property type="match status" value="1"/>
</dbReference>
<dbReference type="GO" id="GO:0022857">
    <property type="term" value="F:transmembrane transporter activity"/>
    <property type="evidence" value="ECO:0007669"/>
    <property type="project" value="InterPro"/>
</dbReference>